<evidence type="ECO:0000313" key="3">
    <source>
        <dbReference type="EMBL" id="MBY0095873.1"/>
    </source>
</evidence>
<gene>
    <name evidence="3" type="ORF">H0185_03520</name>
</gene>
<keyword evidence="4" id="KW-1185">Reference proteome</keyword>
<comment type="caution">
    <text evidence="3">The sequence shown here is derived from an EMBL/GenBank/DDBJ whole genome shotgun (WGS) entry which is preliminary data.</text>
</comment>
<organism evidence="3 4">
    <name type="scientific">Mesobacillus maritimus</name>
    <dbReference type="NCBI Taxonomy" id="1643336"/>
    <lineage>
        <taxon>Bacteria</taxon>
        <taxon>Bacillati</taxon>
        <taxon>Bacillota</taxon>
        <taxon>Bacilli</taxon>
        <taxon>Bacillales</taxon>
        <taxon>Bacillaceae</taxon>
        <taxon>Mesobacillus</taxon>
    </lineage>
</organism>
<dbReference type="SUPFAM" id="SSF56112">
    <property type="entry name" value="Protein kinase-like (PK-like)"/>
    <property type="match status" value="1"/>
</dbReference>
<protein>
    <submittedName>
        <fullName evidence="3">Phosphotransferase</fullName>
    </submittedName>
</protein>
<dbReference type="Gene3D" id="3.90.1200.10">
    <property type="match status" value="1"/>
</dbReference>
<evidence type="ECO:0000259" key="2">
    <source>
        <dbReference type="Pfam" id="PF01636"/>
    </source>
</evidence>
<proteinExistence type="predicted"/>
<evidence type="ECO:0000313" key="4">
    <source>
        <dbReference type="Proteomes" id="UP000769780"/>
    </source>
</evidence>
<dbReference type="Proteomes" id="UP000769780">
    <property type="component" value="Unassembled WGS sequence"/>
</dbReference>
<dbReference type="EMBL" id="JACWFH010000007">
    <property type="protein sequence ID" value="MBY0095873.1"/>
    <property type="molecule type" value="Genomic_DNA"/>
</dbReference>
<dbReference type="InterPro" id="IPR002575">
    <property type="entry name" value="Aminoglycoside_PTrfase"/>
</dbReference>
<dbReference type="SUPFAM" id="SSF48452">
    <property type="entry name" value="TPR-like"/>
    <property type="match status" value="1"/>
</dbReference>
<dbReference type="InterPro" id="IPR011009">
    <property type="entry name" value="Kinase-like_dom_sf"/>
</dbReference>
<sequence>METPLLTQAQQFQREHKWQNAIDCYKQYLHENSEQCEDTVFVSYARSLRIISQTNAAKEVLKKGMKQHPNSEPVLLEFYHLYDFLGDWISANNVAKTLVNWQPQLADYHFYLGRTYSFLSNRKKAKTAYKNGLECKHQIPFNKLVKNIQSGFAENTSDVKSNYIYVDGKNNLGGFIHTYQGKRFFTKISPYSNKKTGAGREESFYKQVCTEFTHLKGFTPKYIDSQIIDGILYLTIEMIDSIQNDKQPLKAVVQLSQQISSIRYEQVIHNYPRPNYVYQFKRGRAISVVHFFTHIHEKKYNTKLFDSLKLIIKQQKYPKAATQVITRLEESIMRNQLYNYIHPTKHYGLLHGDLGYQNVIVNQNDGLPRILDWSTYTIGPHFIDIARYLTSLLVPYSTIKTLYLDDNPNGQRLSTIERIFFLYAVILFYFQKIGRLGIETNISSDLLPALEDLEVLVMQFKNTMGENEMTEKQHSLSEELREKEVKIKQLEQRLSIVEDEHKYLHKRLQNIINSKSWKITTPLRIFTEGIKKKELN</sequence>
<feature type="domain" description="Aminoglycoside phosphotransferase" evidence="2">
    <location>
        <begin position="321"/>
        <end position="391"/>
    </location>
</feature>
<dbReference type="Pfam" id="PF01636">
    <property type="entry name" value="APH"/>
    <property type="match status" value="1"/>
</dbReference>
<reference evidence="3 4" key="1">
    <citation type="submission" date="2020-07" db="EMBL/GenBank/DDBJ databases">
        <title>Fungal Genomes of the International Space Station.</title>
        <authorList>
            <person name="Seuylemezian A."/>
            <person name="Singh N.K."/>
            <person name="Wood J."/>
            <person name="Venkateswaran K."/>
        </authorList>
    </citation>
    <scope>NUCLEOTIDE SEQUENCE [LARGE SCALE GENOMIC DNA]</scope>
    <source>
        <strain evidence="3 4">PL-B2</strain>
    </source>
</reference>
<feature type="coiled-coil region" evidence="1">
    <location>
        <begin position="473"/>
        <end position="507"/>
    </location>
</feature>
<evidence type="ECO:0000256" key="1">
    <source>
        <dbReference type="SAM" id="Coils"/>
    </source>
</evidence>
<dbReference type="RefSeq" id="WP_221871247.1">
    <property type="nucleotide sequence ID" value="NZ_JACWFH010000007.1"/>
</dbReference>
<dbReference type="Gene3D" id="1.25.40.10">
    <property type="entry name" value="Tetratricopeptide repeat domain"/>
    <property type="match status" value="1"/>
</dbReference>
<keyword evidence="1" id="KW-0175">Coiled coil</keyword>
<dbReference type="InterPro" id="IPR011990">
    <property type="entry name" value="TPR-like_helical_dom_sf"/>
</dbReference>
<name>A0ABS7K0Y5_9BACI</name>
<accession>A0ABS7K0Y5</accession>